<dbReference type="AlphaFoldDB" id="A0A396RYS1"/>
<dbReference type="RefSeq" id="WP_118862388.1">
    <property type="nucleotide sequence ID" value="NZ_QWLV01000001.1"/>
</dbReference>
<gene>
    <name evidence="3" type="ORF">D1610_01680</name>
</gene>
<keyword evidence="4" id="KW-1185">Reference proteome</keyword>
<proteinExistence type="predicted"/>
<keyword evidence="1" id="KW-0812">Transmembrane</keyword>
<dbReference type="EMBL" id="QWLV01000001">
    <property type="protein sequence ID" value="RHW18881.1"/>
    <property type="molecule type" value="Genomic_DNA"/>
</dbReference>
<reference evidence="3 4" key="1">
    <citation type="submission" date="2018-08" db="EMBL/GenBank/DDBJ databases">
        <title>The multiple taxonomic identification of Sphingomonas gilva.</title>
        <authorList>
            <person name="Zhu D."/>
            <person name="Zheng S."/>
        </authorList>
    </citation>
    <scope>NUCLEOTIDE SEQUENCE [LARGE SCALE GENOMIC DNA]</scope>
    <source>
        <strain evidence="3 4">ZDH117</strain>
    </source>
</reference>
<keyword evidence="1" id="KW-0472">Membrane</keyword>
<dbReference type="Pfam" id="PF06904">
    <property type="entry name" value="Extensin-like_C"/>
    <property type="match status" value="1"/>
</dbReference>
<feature type="domain" description="Extensin-like C-terminal" evidence="2">
    <location>
        <begin position="75"/>
        <end position="260"/>
    </location>
</feature>
<comment type="caution">
    <text evidence="3">The sequence shown here is derived from an EMBL/GenBank/DDBJ whole genome shotgun (WGS) entry which is preliminary data.</text>
</comment>
<evidence type="ECO:0000313" key="3">
    <source>
        <dbReference type="EMBL" id="RHW18881.1"/>
    </source>
</evidence>
<feature type="transmembrane region" description="Helical" evidence="1">
    <location>
        <begin position="20"/>
        <end position="40"/>
    </location>
</feature>
<evidence type="ECO:0000256" key="1">
    <source>
        <dbReference type="SAM" id="Phobius"/>
    </source>
</evidence>
<protein>
    <submittedName>
        <fullName evidence="3">Extensin</fullName>
    </submittedName>
</protein>
<accession>A0A396RYS1</accession>
<organism evidence="3 4">
    <name type="scientific">Sphingomonas gilva</name>
    <dbReference type="NCBI Taxonomy" id="2305907"/>
    <lineage>
        <taxon>Bacteria</taxon>
        <taxon>Pseudomonadati</taxon>
        <taxon>Pseudomonadota</taxon>
        <taxon>Alphaproteobacteria</taxon>
        <taxon>Sphingomonadales</taxon>
        <taxon>Sphingomonadaceae</taxon>
        <taxon>Sphingomonas</taxon>
    </lineage>
</organism>
<evidence type="ECO:0000259" key="2">
    <source>
        <dbReference type="Pfam" id="PF06904"/>
    </source>
</evidence>
<evidence type="ECO:0000313" key="4">
    <source>
        <dbReference type="Proteomes" id="UP000266693"/>
    </source>
</evidence>
<dbReference type="Proteomes" id="UP000266693">
    <property type="component" value="Unassembled WGS sequence"/>
</dbReference>
<sequence length="260" mass="28526">MAARRRKRNARAWRTGRRTIALAVWAVLLAGIVYGLYLFGRGHPEDLPWTKLDLAQPVGLFTRGKLVDLNDDYPQCRILMDRAGVAFEPAPAIAAEAGQCGYANGVRLLEAGARTTPFHPRSPPVQCQVAAAIALWEWHVVQPAARRHMKTSLAGYDQLGTYNCRRMYGRADGAWSEHATANAIDISGFRFADGRRVTLLQDWNGTGPDAAAKAAFLREVRDGACDLFATVLSPDYNAAHADHFHLDQADRGAMRGGACR</sequence>
<keyword evidence="1" id="KW-1133">Transmembrane helix</keyword>
<dbReference type="InterPro" id="IPR009683">
    <property type="entry name" value="Extensin-like_C"/>
</dbReference>
<name>A0A396RYS1_9SPHN</name>
<dbReference type="OrthoDB" id="9809788at2"/>